<name>A0A4Z2HZV0_9TELE</name>
<reference evidence="2 3" key="1">
    <citation type="submission" date="2019-03" db="EMBL/GenBank/DDBJ databases">
        <title>First draft genome of Liparis tanakae, snailfish: a comprehensive survey of snailfish specific genes.</title>
        <authorList>
            <person name="Kim W."/>
            <person name="Song I."/>
            <person name="Jeong J.-H."/>
            <person name="Kim D."/>
            <person name="Kim S."/>
            <person name="Ryu S."/>
            <person name="Song J.Y."/>
            <person name="Lee S.K."/>
        </authorList>
    </citation>
    <scope>NUCLEOTIDE SEQUENCE [LARGE SCALE GENOMIC DNA]</scope>
    <source>
        <tissue evidence="2">Muscle</tissue>
    </source>
</reference>
<dbReference type="AlphaFoldDB" id="A0A4Z2HZV0"/>
<evidence type="ECO:0000313" key="2">
    <source>
        <dbReference type="EMBL" id="TNN71080.1"/>
    </source>
</evidence>
<evidence type="ECO:0000256" key="1">
    <source>
        <dbReference type="SAM" id="MobiDB-lite"/>
    </source>
</evidence>
<protein>
    <submittedName>
        <fullName evidence="2">Uncharacterized protein</fullName>
    </submittedName>
</protein>
<feature type="region of interest" description="Disordered" evidence="1">
    <location>
        <begin position="159"/>
        <end position="182"/>
    </location>
</feature>
<dbReference type="Proteomes" id="UP000314294">
    <property type="component" value="Unassembled WGS sequence"/>
</dbReference>
<proteinExistence type="predicted"/>
<comment type="caution">
    <text evidence="2">The sequence shown here is derived from an EMBL/GenBank/DDBJ whole genome shotgun (WGS) entry which is preliminary data.</text>
</comment>
<evidence type="ECO:0000313" key="3">
    <source>
        <dbReference type="Proteomes" id="UP000314294"/>
    </source>
</evidence>
<accession>A0A4Z2HZV0</accession>
<organism evidence="2 3">
    <name type="scientific">Liparis tanakae</name>
    <name type="common">Tanaka's snailfish</name>
    <dbReference type="NCBI Taxonomy" id="230148"/>
    <lineage>
        <taxon>Eukaryota</taxon>
        <taxon>Metazoa</taxon>
        <taxon>Chordata</taxon>
        <taxon>Craniata</taxon>
        <taxon>Vertebrata</taxon>
        <taxon>Euteleostomi</taxon>
        <taxon>Actinopterygii</taxon>
        <taxon>Neopterygii</taxon>
        <taxon>Teleostei</taxon>
        <taxon>Neoteleostei</taxon>
        <taxon>Acanthomorphata</taxon>
        <taxon>Eupercaria</taxon>
        <taxon>Perciformes</taxon>
        <taxon>Cottioidei</taxon>
        <taxon>Cottales</taxon>
        <taxon>Liparidae</taxon>
        <taxon>Liparis</taxon>
    </lineage>
</organism>
<dbReference type="EMBL" id="SRLO01000155">
    <property type="protein sequence ID" value="TNN71080.1"/>
    <property type="molecule type" value="Genomic_DNA"/>
</dbReference>
<sequence>MSSCSTAGGGSCFCPDPTRYFPAAAAAAAAAALKAAASAEDTEVMSAGFPGRRRFAACLRVDFCLTLDGVQISTTEMASAKLEKTLATTESHAQYTRVHWRHLGKWSLLSDERYHGDPPASLRHGKNHESLLLVIVERHASHDRKRLVSLGFIWRKPPHGRSTDTNVEKEAQSRSTGAGSRR</sequence>
<gene>
    <name evidence="2" type="ORF">EYF80_018741</name>
</gene>
<keyword evidence="3" id="KW-1185">Reference proteome</keyword>
<feature type="compositionally biased region" description="Polar residues" evidence="1">
    <location>
        <begin position="173"/>
        <end position="182"/>
    </location>
</feature>